<dbReference type="Proteomes" id="UP001549691">
    <property type="component" value="Unassembled WGS sequence"/>
</dbReference>
<dbReference type="EMBL" id="JBEWZI010000008">
    <property type="protein sequence ID" value="MET7014457.1"/>
    <property type="molecule type" value="Genomic_DNA"/>
</dbReference>
<gene>
    <name evidence="1" type="ORF">ABXR19_09670</name>
</gene>
<organism evidence="1 2">
    <name type="scientific">Uliginosibacterium flavum</name>
    <dbReference type="NCBI Taxonomy" id="1396831"/>
    <lineage>
        <taxon>Bacteria</taxon>
        <taxon>Pseudomonadati</taxon>
        <taxon>Pseudomonadota</taxon>
        <taxon>Betaproteobacteria</taxon>
        <taxon>Rhodocyclales</taxon>
        <taxon>Zoogloeaceae</taxon>
        <taxon>Uliginosibacterium</taxon>
    </lineage>
</organism>
<evidence type="ECO:0000313" key="1">
    <source>
        <dbReference type="EMBL" id="MET7014457.1"/>
    </source>
</evidence>
<protein>
    <submittedName>
        <fullName evidence="1">Uncharacterized protein</fullName>
    </submittedName>
</protein>
<evidence type="ECO:0000313" key="2">
    <source>
        <dbReference type="Proteomes" id="UP001549691"/>
    </source>
</evidence>
<accession>A0ABV2TN49</accession>
<proteinExistence type="predicted"/>
<sequence>MSFSNEYISAEDFARFNLRDLNTRPSWLKMSPWYPSDSWTIDRDADIWLRKVLTESDHTASDGGYTGVSLWNFYWKGVLMFVTLKTIETTGGVGQSCWAKKKLLSMDLPDDLKKDRARILEDLEAALIAYKDGGVFSASSEYSLTLEA</sequence>
<name>A0ABV2TN49_9RHOO</name>
<dbReference type="RefSeq" id="WP_354600918.1">
    <property type="nucleotide sequence ID" value="NZ_JBEWZI010000008.1"/>
</dbReference>
<comment type="caution">
    <text evidence="1">The sequence shown here is derived from an EMBL/GenBank/DDBJ whole genome shotgun (WGS) entry which is preliminary data.</text>
</comment>
<keyword evidence="2" id="KW-1185">Reference proteome</keyword>
<reference evidence="1 2" key="1">
    <citation type="submission" date="2024-07" db="EMBL/GenBank/DDBJ databases">
        <title>Uliginosibacterium flavum JJ3220;KACC:17644.</title>
        <authorList>
            <person name="Kim M.K."/>
        </authorList>
    </citation>
    <scope>NUCLEOTIDE SEQUENCE [LARGE SCALE GENOMIC DNA]</scope>
    <source>
        <strain evidence="1 2">KACC:17644</strain>
    </source>
</reference>